<evidence type="ECO:0000313" key="1">
    <source>
        <dbReference type="EMBL" id="SMX23830.1"/>
    </source>
</evidence>
<dbReference type="Proteomes" id="UP000201838">
    <property type="component" value="Unassembled WGS sequence"/>
</dbReference>
<dbReference type="EMBL" id="FXXQ01000006">
    <property type="protein sequence ID" value="SMX23830.1"/>
    <property type="molecule type" value="Genomic_DNA"/>
</dbReference>
<accession>A0A238J1I0</accession>
<protein>
    <submittedName>
        <fullName evidence="1">Uncharacterized protein</fullName>
    </submittedName>
</protein>
<sequence length="153" mass="16954">MKIGQARELYVEAHNAIAEKGIASFDGDYGELIVQAAIGGKLIPPTFKDYDLEHPEYGRVQVKTRTLLDRTNKRPNTATCAVFGKNRPFDHLAHLAMDRILGVRGCLIVPLMRVHKHLQRTKGKISFKGSQLSEGALDVSKEAVTAQAKIDEM</sequence>
<reference evidence="1 2" key="1">
    <citation type="submission" date="2017-05" db="EMBL/GenBank/DDBJ databases">
        <authorList>
            <person name="Song R."/>
            <person name="Chenine A.L."/>
            <person name="Ruprecht R.M."/>
        </authorList>
    </citation>
    <scope>NUCLEOTIDE SEQUENCE [LARGE SCALE GENOMIC DNA]</scope>
    <source>
        <strain evidence="1 2">CECT 8489</strain>
    </source>
</reference>
<name>A0A238J1I0_9RHOB</name>
<dbReference type="AlphaFoldDB" id="A0A238J1I0"/>
<gene>
    <name evidence="1" type="ORF">BOA8489_01943</name>
</gene>
<evidence type="ECO:0000313" key="2">
    <source>
        <dbReference type="Proteomes" id="UP000201838"/>
    </source>
</evidence>
<proteinExistence type="predicted"/>
<dbReference type="RefSeq" id="WP_093973817.1">
    <property type="nucleotide sequence ID" value="NZ_FXXQ01000006.1"/>
</dbReference>
<dbReference type="OrthoDB" id="7210457at2"/>
<keyword evidence="2" id="KW-1185">Reference proteome</keyword>
<organism evidence="1 2">
    <name type="scientific">Boseongicola aestuarii</name>
    <dbReference type="NCBI Taxonomy" id="1470561"/>
    <lineage>
        <taxon>Bacteria</taxon>
        <taxon>Pseudomonadati</taxon>
        <taxon>Pseudomonadota</taxon>
        <taxon>Alphaproteobacteria</taxon>
        <taxon>Rhodobacterales</taxon>
        <taxon>Paracoccaceae</taxon>
        <taxon>Boseongicola</taxon>
    </lineage>
</organism>